<dbReference type="Proteomes" id="UP000605846">
    <property type="component" value="Unassembled WGS sequence"/>
</dbReference>
<dbReference type="CDD" id="cd03442">
    <property type="entry name" value="BFIT_BACH"/>
    <property type="match status" value="2"/>
</dbReference>
<feature type="domain" description="HotDog ACOT-type" evidence="5">
    <location>
        <begin position="303"/>
        <end position="418"/>
    </location>
</feature>
<evidence type="ECO:0000256" key="3">
    <source>
        <dbReference type="ARBA" id="ARBA00022801"/>
    </source>
</evidence>
<dbReference type="Gene3D" id="3.10.129.10">
    <property type="entry name" value="Hotdog Thioesterase"/>
    <property type="match status" value="2"/>
</dbReference>
<evidence type="ECO:0000256" key="4">
    <source>
        <dbReference type="ARBA" id="ARBA00022946"/>
    </source>
</evidence>
<comment type="similarity">
    <text evidence="1">Belongs to the acyl coenzyme A hydrolase family.</text>
</comment>
<dbReference type="GO" id="GO:0006637">
    <property type="term" value="P:acyl-CoA metabolic process"/>
    <property type="evidence" value="ECO:0007669"/>
    <property type="project" value="TreeGrafter"/>
</dbReference>
<dbReference type="OrthoDB" id="331699at2759"/>
<dbReference type="GO" id="GO:0047617">
    <property type="term" value="F:fatty acyl-CoA hydrolase activity"/>
    <property type="evidence" value="ECO:0007669"/>
    <property type="project" value="TreeGrafter"/>
</dbReference>
<organism evidence="6 7">
    <name type="scientific">Apophysomyces ossiformis</name>
    <dbReference type="NCBI Taxonomy" id="679940"/>
    <lineage>
        <taxon>Eukaryota</taxon>
        <taxon>Fungi</taxon>
        <taxon>Fungi incertae sedis</taxon>
        <taxon>Mucoromycota</taxon>
        <taxon>Mucoromycotina</taxon>
        <taxon>Mucoromycetes</taxon>
        <taxon>Mucorales</taxon>
        <taxon>Mucorineae</taxon>
        <taxon>Mucoraceae</taxon>
        <taxon>Apophysomyces</taxon>
    </lineage>
</organism>
<sequence>MFAIRKSGYILRRTIALRSLTTATRHTLHQVKQTSSVNEVDSSTSRLYTVRPVTFWMDRILEKENKRPLTEEETPHEHKLLTKTMADSYMEEYLPFQSSPALLEEYVSSGGKIRIGKMLEDLDALAGAIAYKHVDTNPLPPGPPVTIVTASVDRLELLLPAQVGDLKLSGHVTYVGKSMFVKVDTIPGYDPSAKTTDAVLEKDFMAKPTSNTVLFARFTMVAKNSATGKSIQVNPLELNNAEEKKLFKFAEDSKMRKRLAGEMALSKAPPTAEERLDIHDLYIKYSNFEHKKEMLPKDTVWMEDTTLQSVFLMQPQDRNIHNNIFGGYLMRRAYELAHATGCMFVKSQVNLRALDEIVFSKPVPVGAFLNLSSQVIYAKGDPHRSFQVSVTAEVNDIEKNTSYVTNTFHFTLESLDNSVPNLLPRTYAESMRYIEGKRRREQGIKARKSLLDLMQHYSSSPLSASCSPSAPSA</sequence>
<dbReference type="InterPro" id="IPR033120">
    <property type="entry name" value="HOTDOG_ACOT"/>
</dbReference>
<evidence type="ECO:0000256" key="1">
    <source>
        <dbReference type="ARBA" id="ARBA00010458"/>
    </source>
</evidence>
<keyword evidence="3" id="KW-0378">Hydrolase</keyword>
<evidence type="ECO:0000313" key="7">
    <source>
        <dbReference type="Proteomes" id="UP000605846"/>
    </source>
</evidence>
<dbReference type="InterPro" id="IPR029069">
    <property type="entry name" value="HotDog_dom_sf"/>
</dbReference>
<dbReference type="GO" id="GO:0005739">
    <property type="term" value="C:mitochondrion"/>
    <property type="evidence" value="ECO:0007669"/>
    <property type="project" value="TreeGrafter"/>
</dbReference>
<evidence type="ECO:0000256" key="2">
    <source>
        <dbReference type="ARBA" id="ARBA00022737"/>
    </source>
</evidence>
<keyword evidence="2" id="KW-0677">Repeat</keyword>
<dbReference type="PANTHER" id="PTHR12655">
    <property type="entry name" value="ACYL-COA THIOESTERASE"/>
    <property type="match status" value="1"/>
</dbReference>
<evidence type="ECO:0000313" key="6">
    <source>
        <dbReference type="EMBL" id="KAF7724499.1"/>
    </source>
</evidence>
<name>A0A8H7BPR1_9FUNG</name>
<accession>A0A8H7BPR1</accession>
<keyword evidence="7" id="KW-1185">Reference proteome</keyword>
<dbReference type="EMBL" id="JABAYA010000118">
    <property type="protein sequence ID" value="KAF7724499.1"/>
    <property type="molecule type" value="Genomic_DNA"/>
</dbReference>
<reference evidence="6" key="1">
    <citation type="submission" date="2020-01" db="EMBL/GenBank/DDBJ databases">
        <title>Genome Sequencing of Three Apophysomyces-Like Fungal Strains Confirms a Novel Fungal Genus in the Mucoromycota with divergent Burkholderia-like Endosymbiotic Bacteria.</title>
        <authorList>
            <person name="Stajich J.E."/>
            <person name="Macias A.M."/>
            <person name="Carter-House D."/>
            <person name="Lovett B."/>
            <person name="Kasson L.R."/>
            <person name="Berry K."/>
            <person name="Grigoriev I."/>
            <person name="Chang Y."/>
            <person name="Spatafora J."/>
            <person name="Kasson M.T."/>
        </authorList>
    </citation>
    <scope>NUCLEOTIDE SEQUENCE</scope>
    <source>
        <strain evidence="6">NRRL A-21654</strain>
    </source>
</reference>
<dbReference type="PANTHER" id="PTHR12655:SF0">
    <property type="entry name" value="ACYL-COENZYME A THIOESTERASE 9, MITOCHONDRIAL"/>
    <property type="match status" value="1"/>
</dbReference>
<keyword evidence="4" id="KW-0809">Transit peptide</keyword>
<dbReference type="AlphaFoldDB" id="A0A8H7BPR1"/>
<feature type="domain" description="HotDog ACOT-type" evidence="5">
    <location>
        <begin position="92"/>
        <end position="226"/>
    </location>
</feature>
<comment type="caution">
    <text evidence="6">The sequence shown here is derived from an EMBL/GenBank/DDBJ whole genome shotgun (WGS) entry which is preliminary data.</text>
</comment>
<dbReference type="SUPFAM" id="SSF54637">
    <property type="entry name" value="Thioesterase/thiol ester dehydrase-isomerase"/>
    <property type="match status" value="2"/>
</dbReference>
<dbReference type="FunFam" id="3.10.129.10:FF:000012">
    <property type="entry name" value="Acyl-coenzyme A thioesterase 9, mitochondrial"/>
    <property type="match status" value="1"/>
</dbReference>
<gene>
    <name evidence="6" type="primary">ACOT9</name>
    <name evidence="6" type="ORF">EC973_000950</name>
</gene>
<evidence type="ECO:0000259" key="5">
    <source>
        <dbReference type="PROSITE" id="PS51770"/>
    </source>
</evidence>
<dbReference type="PROSITE" id="PS51770">
    <property type="entry name" value="HOTDOG_ACOT"/>
    <property type="match status" value="2"/>
</dbReference>
<protein>
    <submittedName>
        <fullName evidence="6">Acyl-coenzyme A thioesterase 9, mitochondrial</fullName>
    </submittedName>
</protein>
<proteinExistence type="inferred from homology"/>